<dbReference type="GO" id="GO:0046872">
    <property type="term" value="F:metal ion binding"/>
    <property type="evidence" value="ECO:0007669"/>
    <property type="project" value="UniProtKB-KW"/>
</dbReference>
<feature type="signal peptide" evidence="5">
    <location>
        <begin position="1"/>
        <end position="27"/>
    </location>
</feature>
<dbReference type="GO" id="GO:0042574">
    <property type="term" value="P:retinal metabolic process"/>
    <property type="evidence" value="ECO:0007669"/>
    <property type="project" value="TreeGrafter"/>
</dbReference>
<sequence>MILIGKPFIFLIHLSLIFRSLSQSVDGVYRGFPDSWNGDQFKRIKCPSKNIPVFLDGYFLCQFSASYGNLSESPGRKLTHMNDAIGAVGSFQISNGQVYFSAQYYPSRPYKIWEFYNRNMSQTFVPWARFSAYNRTSKEIPENIDSAPFHPNLNFWKIGKRIVAGTEAPQWIGYEFDVRTLSNFKLLNLFEDNRIFKNAHTSIIPLSMSIHERIDSNGILWASFFAVDSKDMKFYQGVFIIEPSGVRKVVGLYNFSEIDIHSCTENDEYNGELSDLPGYVHSITSTENYIVIPITSLLLNPCKLKEPPINEDSEIQNGGIWGMDFYEMAPLRFLIFDKNTGQWSTEKPLEAFPSMFITHQINAFEKEGIIMADMVAYENDDPFIKYFSTDFLTTQIYPKTARLLRFSLDINNNRVMYNYLLSKGTTATDFPQINYEYNEKPYQWAYVLNHPFAADNYIIKINVNDPSGTKNKVFKSHRLVLHEPFFVSKPGARNEDAGILIVRALDLRQNKGVLLIVDAVSMTEIGRANVSINIPFGFHNRFFTMKNSMENLDPKANLKTPKAMWYANRLTATTTQSYRRTNRTASSKIY</sequence>
<dbReference type="Pfam" id="PF03055">
    <property type="entry name" value="RPE65"/>
    <property type="match status" value="1"/>
</dbReference>
<gene>
    <name evidence="6" type="ORF">DME_LOCUS7464</name>
</gene>
<name>A0A0N4U8D9_DRAME</name>
<dbReference type="STRING" id="318479.A0A0N4U8D9"/>
<comment type="similarity">
    <text evidence="1">Belongs to the carotenoid oxygenase family.</text>
</comment>
<accession>A0A0N4U8D9</accession>
<feature type="binding site" evidence="4">
    <location>
        <position position="211"/>
    </location>
    <ligand>
        <name>Fe cation</name>
        <dbReference type="ChEBI" id="CHEBI:24875"/>
        <note>catalytic</note>
    </ligand>
</feature>
<comment type="cofactor">
    <cofactor evidence="4">
        <name>Fe(2+)</name>
        <dbReference type="ChEBI" id="CHEBI:29033"/>
    </cofactor>
    <text evidence="4">Binds 1 Fe(2+) ion per subunit.</text>
</comment>
<dbReference type="GO" id="GO:0003834">
    <property type="term" value="F:beta-carotene 15,15'-dioxygenase activity"/>
    <property type="evidence" value="ECO:0007669"/>
    <property type="project" value="TreeGrafter"/>
</dbReference>
<dbReference type="AlphaFoldDB" id="A0A0N4U8D9"/>
<dbReference type="GO" id="GO:0010436">
    <property type="term" value="F:carotenoid dioxygenase activity"/>
    <property type="evidence" value="ECO:0007669"/>
    <property type="project" value="TreeGrafter"/>
</dbReference>
<dbReference type="GO" id="GO:0016121">
    <property type="term" value="P:carotene catabolic process"/>
    <property type="evidence" value="ECO:0007669"/>
    <property type="project" value="TreeGrafter"/>
</dbReference>
<dbReference type="PANTHER" id="PTHR10543:SF129">
    <property type="entry name" value="CAROTENOID OXYGENASE"/>
    <property type="match status" value="1"/>
</dbReference>
<evidence type="ECO:0000313" key="8">
    <source>
        <dbReference type="Proteomes" id="UP000274756"/>
    </source>
</evidence>
<dbReference type="WBParaSite" id="DME_0000330501-mRNA-1">
    <property type="protein sequence ID" value="DME_0000330501-mRNA-1"/>
    <property type="gene ID" value="DME_0000330501"/>
</dbReference>
<dbReference type="OrthoDB" id="1069523at2759"/>
<proteinExistence type="inferred from homology"/>
<dbReference type="Proteomes" id="UP000038040">
    <property type="component" value="Unplaced"/>
</dbReference>
<keyword evidence="3 4" id="KW-0408">Iron</keyword>
<keyword evidence="5" id="KW-0732">Signal</keyword>
<feature type="binding site" evidence="4">
    <location>
        <position position="281"/>
    </location>
    <ligand>
        <name>Fe cation</name>
        <dbReference type="ChEBI" id="CHEBI:24875"/>
        <note>catalytic</note>
    </ligand>
</feature>
<dbReference type="PANTHER" id="PTHR10543">
    <property type="entry name" value="BETA-CAROTENE DIOXYGENASE"/>
    <property type="match status" value="1"/>
</dbReference>
<keyword evidence="2 4" id="KW-0479">Metal-binding</keyword>
<protein>
    <submittedName>
        <fullName evidence="9">Carotenoid oxygenase</fullName>
    </submittedName>
</protein>
<dbReference type="Proteomes" id="UP000274756">
    <property type="component" value="Unassembled WGS sequence"/>
</dbReference>
<evidence type="ECO:0000256" key="1">
    <source>
        <dbReference type="ARBA" id="ARBA00006787"/>
    </source>
</evidence>
<feature type="binding site" evidence="4">
    <location>
        <position position="539"/>
    </location>
    <ligand>
        <name>Fe cation</name>
        <dbReference type="ChEBI" id="CHEBI:24875"/>
        <note>catalytic</note>
    </ligand>
</feature>
<dbReference type="EMBL" id="UYYG01001160">
    <property type="protein sequence ID" value="VDN57491.1"/>
    <property type="molecule type" value="Genomic_DNA"/>
</dbReference>
<evidence type="ECO:0000313" key="7">
    <source>
        <dbReference type="Proteomes" id="UP000038040"/>
    </source>
</evidence>
<evidence type="ECO:0000313" key="6">
    <source>
        <dbReference type="EMBL" id="VDN57491.1"/>
    </source>
</evidence>
<dbReference type="InterPro" id="IPR004294">
    <property type="entry name" value="Carotenoid_Oase"/>
</dbReference>
<reference evidence="6 8" key="2">
    <citation type="submission" date="2018-11" db="EMBL/GenBank/DDBJ databases">
        <authorList>
            <consortium name="Pathogen Informatics"/>
        </authorList>
    </citation>
    <scope>NUCLEOTIDE SEQUENCE [LARGE SCALE GENOMIC DNA]</scope>
</reference>
<reference evidence="9" key="1">
    <citation type="submission" date="2017-02" db="UniProtKB">
        <authorList>
            <consortium name="WormBaseParasite"/>
        </authorList>
    </citation>
    <scope>IDENTIFICATION</scope>
</reference>
<feature type="binding site" evidence="4">
    <location>
        <position position="359"/>
    </location>
    <ligand>
        <name>Fe cation</name>
        <dbReference type="ChEBI" id="CHEBI:24875"/>
        <note>catalytic</note>
    </ligand>
</feature>
<evidence type="ECO:0000256" key="3">
    <source>
        <dbReference type="ARBA" id="ARBA00023004"/>
    </source>
</evidence>
<evidence type="ECO:0000256" key="2">
    <source>
        <dbReference type="ARBA" id="ARBA00022723"/>
    </source>
</evidence>
<feature type="chain" id="PRO_5041042249" evidence="5">
    <location>
        <begin position="28"/>
        <end position="590"/>
    </location>
</feature>
<evidence type="ECO:0000256" key="4">
    <source>
        <dbReference type="PIRSR" id="PIRSR604294-1"/>
    </source>
</evidence>
<evidence type="ECO:0000256" key="5">
    <source>
        <dbReference type="SAM" id="SignalP"/>
    </source>
</evidence>
<evidence type="ECO:0000313" key="9">
    <source>
        <dbReference type="WBParaSite" id="DME_0000330501-mRNA-1"/>
    </source>
</evidence>
<keyword evidence="8" id="KW-1185">Reference proteome</keyword>
<organism evidence="7 9">
    <name type="scientific">Dracunculus medinensis</name>
    <name type="common">Guinea worm</name>
    <dbReference type="NCBI Taxonomy" id="318479"/>
    <lineage>
        <taxon>Eukaryota</taxon>
        <taxon>Metazoa</taxon>
        <taxon>Ecdysozoa</taxon>
        <taxon>Nematoda</taxon>
        <taxon>Chromadorea</taxon>
        <taxon>Rhabditida</taxon>
        <taxon>Spirurina</taxon>
        <taxon>Dracunculoidea</taxon>
        <taxon>Dracunculidae</taxon>
        <taxon>Dracunculus</taxon>
    </lineage>
</organism>